<comment type="caution">
    <text evidence="4">The sequence shown here is derived from an EMBL/GenBank/DDBJ whole genome shotgun (WGS) entry which is preliminary data.</text>
</comment>
<dbReference type="Pfam" id="PF00550">
    <property type="entry name" value="PP-binding"/>
    <property type="match status" value="1"/>
</dbReference>
<dbReference type="PROSITE" id="PS00012">
    <property type="entry name" value="PHOSPHOPANTETHEINE"/>
    <property type="match status" value="1"/>
</dbReference>
<dbReference type="InterPro" id="IPR020845">
    <property type="entry name" value="AMP-binding_CS"/>
</dbReference>
<dbReference type="Pfam" id="PF13193">
    <property type="entry name" value="AMP-binding_C"/>
    <property type="match status" value="1"/>
</dbReference>
<dbReference type="PROSITE" id="PS00455">
    <property type="entry name" value="AMP_BINDING"/>
    <property type="match status" value="1"/>
</dbReference>
<dbReference type="Gene3D" id="3.30.559.30">
    <property type="entry name" value="Nonribosomal peptide synthetase, condensation domain"/>
    <property type="match status" value="1"/>
</dbReference>
<dbReference type="GO" id="GO:0043041">
    <property type="term" value="P:amino acid activation for nonribosomal peptide biosynthetic process"/>
    <property type="evidence" value="ECO:0007669"/>
    <property type="project" value="TreeGrafter"/>
</dbReference>
<dbReference type="FunFam" id="3.40.50.980:FF:000001">
    <property type="entry name" value="Non-ribosomal peptide synthetase"/>
    <property type="match status" value="1"/>
</dbReference>
<dbReference type="NCBIfam" id="TIGR01733">
    <property type="entry name" value="AA-adenyl-dom"/>
    <property type="match status" value="1"/>
</dbReference>
<evidence type="ECO:0000313" key="5">
    <source>
        <dbReference type="Proteomes" id="UP000530234"/>
    </source>
</evidence>
<evidence type="ECO:0000256" key="2">
    <source>
        <dbReference type="ARBA" id="ARBA00022553"/>
    </source>
</evidence>
<dbReference type="PANTHER" id="PTHR45527">
    <property type="entry name" value="NONRIBOSOMAL PEPTIDE SYNTHETASE"/>
    <property type="match status" value="1"/>
</dbReference>
<dbReference type="GO" id="GO:0031177">
    <property type="term" value="F:phosphopantetheine binding"/>
    <property type="evidence" value="ECO:0007669"/>
    <property type="project" value="TreeGrafter"/>
</dbReference>
<dbReference type="SUPFAM" id="SSF56801">
    <property type="entry name" value="Acetyl-CoA synthetase-like"/>
    <property type="match status" value="1"/>
</dbReference>
<dbReference type="GO" id="GO:0044550">
    <property type="term" value="P:secondary metabolite biosynthetic process"/>
    <property type="evidence" value="ECO:0007669"/>
    <property type="project" value="TreeGrafter"/>
</dbReference>
<protein>
    <submittedName>
        <fullName evidence="4">Amino acid adenylation domain-containing protein</fullName>
    </submittedName>
</protein>
<dbReference type="InterPro" id="IPR006162">
    <property type="entry name" value="Ppantetheine_attach_site"/>
</dbReference>
<dbReference type="InterPro" id="IPR045851">
    <property type="entry name" value="AMP-bd_C_sf"/>
</dbReference>
<gene>
    <name evidence="4" type="ORF">FOE67_00300</name>
</gene>
<organism evidence="4 5">
    <name type="scientific">Streptomyces calidiresistens</name>
    <dbReference type="NCBI Taxonomy" id="1485586"/>
    <lineage>
        <taxon>Bacteria</taxon>
        <taxon>Bacillati</taxon>
        <taxon>Actinomycetota</taxon>
        <taxon>Actinomycetes</taxon>
        <taxon>Kitasatosporales</taxon>
        <taxon>Streptomycetaceae</taxon>
        <taxon>Streptomyces</taxon>
    </lineage>
</organism>
<reference evidence="5" key="1">
    <citation type="submission" date="2019-10" db="EMBL/GenBank/DDBJ databases">
        <title>Streptomyces sp. nov., a novel actinobacterium isolated from alkaline environment.</title>
        <authorList>
            <person name="Golinska P."/>
        </authorList>
    </citation>
    <scope>NUCLEOTIDE SEQUENCE [LARGE SCALE GENOMIC DNA]</scope>
    <source>
        <strain evidence="5">DSM 42108</strain>
    </source>
</reference>
<feature type="domain" description="Carrier" evidence="3">
    <location>
        <begin position="768"/>
        <end position="843"/>
    </location>
</feature>
<dbReference type="InterPro" id="IPR029058">
    <property type="entry name" value="AB_hydrolase_fold"/>
</dbReference>
<proteinExistence type="predicted"/>
<dbReference type="InterPro" id="IPR025110">
    <property type="entry name" value="AMP-bd_C"/>
</dbReference>
<dbReference type="InterPro" id="IPR000873">
    <property type="entry name" value="AMP-dep_synth/lig_dom"/>
</dbReference>
<keyword evidence="2" id="KW-0597">Phosphoprotein</keyword>
<name>A0A7W3XUP7_9ACTN</name>
<dbReference type="InterPro" id="IPR010071">
    <property type="entry name" value="AA_adenyl_dom"/>
</dbReference>
<dbReference type="SUPFAM" id="SSF52777">
    <property type="entry name" value="CoA-dependent acyltransferases"/>
    <property type="match status" value="1"/>
</dbReference>
<keyword evidence="5" id="KW-1185">Reference proteome</keyword>
<dbReference type="AlphaFoldDB" id="A0A7W3XUP7"/>
<dbReference type="PROSITE" id="PS50075">
    <property type="entry name" value="CARRIER"/>
    <property type="match status" value="1"/>
</dbReference>
<sequence>MCVLPQGCAPGRQSDKRASMGCRCEEESKTMMNARYSLESCELNPATANALRLLAERHGTSDSAVLLSAFAATQYRHSRQDAVTIGLVLDERPPLSGSVIGCHPATVHLRMAFSSEVTFEDLLAETAVSFDEVVEHRQASADAEEGWLHHIPLRLAVTDLDRWDPGAAPPGLSVEPLQSSGVAELSGVTCAVRSGGVAIVLELDCDRHSLPGISPHRWWRSFYALLEDAVRRPHARVDELRMLSGDEEEERAAAINATFDVYPHLKPIHQPFESAARDHPGRVAIHFGDVAVTYGEIDRRANCMAQSLAGAGIGLEHAVGICMERSPELIVAVLATLKAGAAFVPLDPRLPAARIQSIVTGGELTAIITDEQFDSLLQGTGVTLLHVDDTGSDARPPAVEVALDDTAYIYFTSGSTGEPKGVVIDHRCAAGRIESLMQRFPLKEGESVLLKTPLIFDVAIWEIFAPLSVGATIHMALPRGEADVDYLARLLSTRGLVAVHFVPSMLRAFLDYARPQSYPDLRWVWVTGEAVSSSLLDRFTQHFSAEFHNLYGQTETSEVAAWKGTKYDSAHSVPIGKQMGVYRLFVLDDALRLVPPGVVGQLGVAGLGGLSTGYQKNPELTAERFVPHPYPLSPDELIYLTGDLAMTDEDEIISFLGRSDTRIKIRGGRVEAGEVEAVLERHPGVRSCAVTAHKNSADEDELIAYFVGDDTSVNVLAEHAGQYLPEYMLPSTYVRMDSFPLGPSGKLDRRRLPTPTPADRAAMAGGAAPSTPIEMALAELWKSVLGLERVGCIDNFYTVGGNSLKALKMLHRVKSMFGVEISARTFFIDPTISGLGEILSRKATTSP</sequence>
<dbReference type="InterPro" id="IPR042099">
    <property type="entry name" value="ANL_N_sf"/>
</dbReference>
<dbReference type="SUPFAM" id="SSF47336">
    <property type="entry name" value="ACP-like"/>
    <property type="match status" value="1"/>
</dbReference>
<dbReference type="Gene3D" id="3.30.300.30">
    <property type="match status" value="1"/>
</dbReference>
<dbReference type="EMBL" id="VKHS01000002">
    <property type="protein sequence ID" value="MBB0227993.1"/>
    <property type="molecule type" value="Genomic_DNA"/>
</dbReference>
<dbReference type="Pfam" id="PF00501">
    <property type="entry name" value="AMP-binding"/>
    <property type="match status" value="1"/>
</dbReference>
<dbReference type="Gene3D" id="3.40.50.12780">
    <property type="entry name" value="N-terminal domain of ligase-like"/>
    <property type="match status" value="1"/>
</dbReference>
<dbReference type="GO" id="GO:0005737">
    <property type="term" value="C:cytoplasm"/>
    <property type="evidence" value="ECO:0007669"/>
    <property type="project" value="TreeGrafter"/>
</dbReference>
<dbReference type="Gene3D" id="3.40.50.1820">
    <property type="entry name" value="alpha/beta hydrolase"/>
    <property type="match status" value="1"/>
</dbReference>
<dbReference type="Proteomes" id="UP000530234">
    <property type="component" value="Unassembled WGS sequence"/>
</dbReference>
<keyword evidence="1" id="KW-0596">Phosphopantetheine</keyword>
<evidence type="ECO:0000256" key="1">
    <source>
        <dbReference type="ARBA" id="ARBA00022450"/>
    </source>
</evidence>
<dbReference type="PANTHER" id="PTHR45527:SF1">
    <property type="entry name" value="FATTY ACID SYNTHASE"/>
    <property type="match status" value="1"/>
</dbReference>
<evidence type="ECO:0000313" key="4">
    <source>
        <dbReference type="EMBL" id="MBB0227993.1"/>
    </source>
</evidence>
<dbReference type="InterPro" id="IPR036736">
    <property type="entry name" value="ACP-like_sf"/>
</dbReference>
<dbReference type="CDD" id="cd05930">
    <property type="entry name" value="A_NRPS"/>
    <property type="match status" value="1"/>
</dbReference>
<evidence type="ECO:0000259" key="3">
    <source>
        <dbReference type="PROSITE" id="PS50075"/>
    </source>
</evidence>
<dbReference type="InterPro" id="IPR009081">
    <property type="entry name" value="PP-bd_ACP"/>
</dbReference>
<accession>A0A7W3XUP7</accession>